<dbReference type="InterPro" id="IPR010921">
    <property type="entry name" value="Trp_repressor/repl_initiator"/>
</dbReference>
<dbReference type="SUPFAM" id="SSF48295">
    <property type="entry name" value="TrpR-like"/>
    <property type="match status" value="1"/>
</dbReference>
<dbReference type="Gene3D" id="1.10.10.10">
    <property type="entry name" value="Winged helix-like DNA-binding domain superfamily/Winged helix DNA-binding domain"/>
    <property type="match status" value="1"/>
</dbReference>
<organism evidence="1">
    <name type="scientific">marine sediment metagenome</name>
    <dbReference type="NCBI Taxonomy" id="412755"/>
    <lineage>
        <taxon>unclassified sequences</taxon>
        <taxon>metagenomes</taxon>
        <taxon>ecological metagenomes</taxon>
    </lineage>
</organism>
<dbReference type="InterPro" id="IPR002514">
    <property type="entry name" value="Transposase_8"/>
</dbReference>
<dbReference type="GO" id="GO:0043565">
    <property type="term" value="F:sequence-specific DNA binding"/>
    <property type="evidence" value="ECO:0007669"/>
    <property type="project" value="InterPro"/>
</dbReference>
<feature type="non-terminal residue" evidence="1">
    <location>
        <position position="65"/>
    </location>
</feature>
<dbReference type="GO" id="GO:0006313">
    <property type="term" value="P:DNA transposition"/>
    <property type="evidence" value="ECO:0007669"/>
    <property type="project" value="InterPro"/>
</dbReference>
<proteinExistence type="predicted"/>
<protein>
    <recommendedName>
        <fullName evidence="2">Transposase</fullName>
    </recommendedName>
</protein>
<name>X0X3Z3_9ZZZZ</name>
<dbReference type="GO" id="GO:0004803">
    <property type="term" value="F:transposase activity"/>
    <property type="evidence" value="ECO:0007669"/>
    <property type="project" value="InterPro"/>
</dbReference>
<dbReference type="Pfam" id="PF01527">
    <property type="entry name" value="HTH_Tnp_1"/>
    <property type="match status" value="1"/>
</dbReference>
<dbReference type="InterPro" id="IPR036388">
    <property type="entry name" value="WH-like_DNA-bd_sf"/>
</dbReference>
<dbReference type="EMBL" id="BARS01032895">
    <property type="protein sequence ID" value="GAG19716.1"/>
    <property type="molecule type" value="Genomic_DNA"/>
</dbReference>
<accession>X0X3Z3</accession>
<reference evidence="1" key="1">
    <citation type="journal article" date="2014" name="Front. Microbiol.">
        <title>High frequency of phylogenetically diverse reductive dehalogenase-homologous genes in deep subseafloor sedimentary metagenomes.</title>
        <authorList>
            <person name="Kawai M."/>
            <person name="Futagami T."/>
            <person name="Toyoda A."/>
            <person name="Takaki Y."/>
            <person name="Nishi S."/>
            <person name="Hori S."/>
            <person name="Arai W."/>
            <person name="Tsubouchi T."/>
            <person name="Morono Y."/>
            <person name="Uchiyama I."/>
            <person name="Ito T."/>
            <person name="Fujiyama A."/>
            <person name="Inagaki F."/>
            <person name="Takami H."/>
        </authorList>
    </citation>
    <scope>NUCLEOTIDE SEQUENCE</scope>
    <source>
        <strain evidence="1">Expedition CK06-06</strain>
    </source>
</reference>
<dbReference type="AlphaFoldDB" id="X0X3Z3"/>
<comment type="caution">
    <text evidence="1">The sequence shown here is derived from an EMBL/GenBank/DDBJ whole genome shotgun (WGS) entry which is preliminary data.</text>
</comment>
<sequence>MSKPFTRKYSNEFKHKVALAAIKGDKTVSELVQEFRIGANQIYLWKKQLEKEGLKIFSGKTEVDI</sequence>
<evidence type="ECO:0000313" key="1">
    <source>
        <dbReference type="EMBL" id="GAG19716.1"/>
    </source>
</evidence>
<evidence type="ECO:0008006" key="2">
    <source>
        <dbReference type="Google" id="ProtNLM"/>
    </source>
</evidence>
<gene>
    <name evidence="1" type="ORF">S01H1_51007</name>
</gene>